<protein>
    <recommendedName>
        <fullName evidence="4">Tetratricopeptide repeat-containing protein</fullName>
    </recommendedName>
</protein>
<evidence type="ECO:0008006" key="4">
    <source>
        <dbReference type="Google" id="ProtNLM"/>
    </source>
</evidence>
<organism evidence="2 3">
    <name type="scientific">Ferrimonas marina</name>
    <dbReference type="NCBI Taxonomy" id="299255"/>
    <lineage>
        <taxon>Bacteria</taxon>
        <taxon>Pseudomonadati</taxon>
        <taxon>Pseudomonadota</taxon>
        <taxon>Gammaproteobacteria</taxon>
        <taxon>Alteromonadales</taxon>
        <taxon>Ferrimonadaceae</taxon>
        <taxon>Ferrimonas</taxon>
    </lineage>
</organism>
<dbReference type="Gene3D" id="1.25.40.10">
    <property type="entry name" value="Tetratricopeptide repeat domain"/>
    <property type="match status" value="1"/>
</dbReference>
<keyword evidence="1" id="KW-0732">Signal</keyword>
<keyword evidence="3" id="KW-1185">Reference proteome</keyword>
<dbReference type="EMBL" id="FQXG01000003">
    <property type="protein sequence ID" value="SHH61944.1"/>
    <property type="molecule type" value="Genomic_DNA"/>
</dbReference>
<dbReference type="AlphaFoldDB" id="A0A1M5UG09"/>
<accession>A0A1M5UG09</accession>
<evidence type="ECO:0000313" key="2">
    <source>
        <dbReference type="EMBL" id="SHH61944.1"/>
    </source>
</evidence>
<dbReference type="RefSeq" id="WP_143165655.1">
    <property type="nucleotide sequence ID" value="NZ_FQXG01000003.1"/>
</dbReference>
<evidence type="ECO:0000313" key="3">
    <source>
        <dbReference type="Proteomes" id="UP000184268"/>
    </source>
</evidence>
<gene>
    <name evidence="2" type="ORF">SAMN02745129_2554</name>
</gene>
<feature type="chain" id="PRO_5012183690" description="Tetratricopeptide repeat-containing protein" evidence="1">
    <location>
        <begin position="28"/>
        <end position="602"/>
    </location>
</feature>
<evidence type="ECO:0000256" key="1">
    <source>
        <dbReference type="SAM" id="SignalP"/>
    </source>
</evidence>
<sequence>MSRTGLKFKKAIALLGCCFALMPFGHAAEEVKAPSLDRLANRIAMYDTGAMPQLEALYVKHYMQADMAWKLRWNLLACEASTLVSDGEGVARYLAVGRALMEHRPAYHYYKGYFAACEAGFTQTTTQYEAADKLYDAALQSEHVQGNPEVLAILLSRQANGLSDQGKSAMAMQAHLEAMRHMVLRPKQHIFAYPEGLLHFSIGRSYHYLGKQLDARASFEQAIAVTDPKSSLAWFIRFNYATVLSRWGDLNAAGIQLDNLNNNPPEFGPIHSGYFSKMMAEIMFRLERYDDSLMRANIAMLEFERVDMIEPLSSSMIYAGMSEVMLTDGERGWDNITRGQELMGEHLTITGGDWGALVESWSWMAEYHAERGNFEAALHAKEQERLEAVRLEARRGEDRKEEQAEMLSSQAESRREALEGLLKEEHAFQRERALWRAGGGLLVMYFLTRASYVLYRRRKDARVGEVVAVQDHGAKLDSFIGDVRTEKATGSIIFISAPNSERFEGFNEIVSGLREGDDVIEIFRGSRLLMLRDIKPKELEWRESEVREHFRGQKDVVIFCREIPRIENRESLLRSIRFEIESAELAREEKNSPGLALVANNV</sequence>
<name>A0A1M5UG09_9GAMM</name>
<reference evidence="2 3" key="1">
    <citation type="submission" date="2016-11" db="EMBL/GenBank/DDBJ databases">
        <authorList>
            <person name="Jaros S."/>
            <person name="Januszkiewicz K."/>
            <person name="Wedrychowicz H."/>
        </authorList>
    </citation>
    <scope>NUCLEOTIDE SEQUENCE [LARGE SCALE GENOMIC DNA]</scope>
    <source>
        <strain evidence="2 3">DSM 16917</strain>
    </source>
</reference>
<feature type="signal peptide" evidence="1">
    <location>
        <begin position="1"/>
        <end position="27"/>
    </location>
</feature>
<dbReference type="STRING" id="299255.SAMN02745129_2554"/>
<dbReference type="OrthoDB" id="6394703at2"/>
<dbReference type="SUPFAM" id="SSF48452">
    <property type="entry name" value="TPR-like"/>
    <property type="match status" value="2"/>
</dbReference>
<dbReference type="Proteomes" id="UP000184268">
    <property type="component" value="Unassembled WGS sequence"/>
</dbReference>
<proteinExistence type="predicted"/>
<dbReference type="InterPro" id="IPR011990">
    <property type="entry name" value="TPR-like_helical_dom_sf"/>
</dbReference>